<evidence type="ECO:0000313" key="3">
    <source>
        <dbReference type="Proteomes" id="UP001476807"/>
    </source>
</evidence>
<sequence>MKGFLFLALLLLAACCGSKQGKATTGSETGTITNSQTTQVQQNQAAAIKQGITGRIIWESGNRMPSPDAPPAESKRGVQRAVYIYKLTNANQVTTQDGVFHTNIQTKLVSQVETDADGNFSVALDPGKYSLFTKEEKGLFANLFDGEMNIYPVEVKKGQVTTIEFLVNYQASY</sequence>
<evidence type="ECO:0000313" key="2">
    <source>
        <dbReference type="EMBL" id="MER2997248.1"/>
    </source>
</evidence>
<organism evidence="2 3">
    <name type="scientific">Pontibacter populi</name>
    <dbReference type="NCBI Taxonomy" id="890055"/>
    <lineage>
        <taxon>Bacteria</taxon>
        <taxon>Pseudomonadati</taxon>
        <taxon>Bacteroidota</taxon>
        <taxon>Cytophagia</taxon>
        <taxon>Cytophagales</taxon>
        <taxon>Hymenobacteraceae</taxon>
        <taxon>Pontibacter</taxon>
    </lineage>
</organism>
<accession>A0ABV1RS88</accession>
<gene>
    <name evidence="2" type="ORF">ABS362_06800</name>
</gene>
<keyword evidence="1" id="KW-0732">Signal</keyword>
<evidence type="ECO:0000256" key="1">
    <source>
        <dbReference type="SAM" id="SignalP"/>
    </source>
</evidence>
<name>A0ABV1RS88_9BACT</name>
<keyword evidence="3" id="KW-1185">Reference proteome</keyword>
<feature type="signal peptide" evidence="1">
    <location>
        <begin position="1"/>
        <end position="23"/>
    </location>
</feature>
<dbReference type="Proteomes" id="UP001476807">
    <property type="component" value="Unassembled WGS sequence"/>
</dbReference>
<dbReference type="PROSITE" id="PS51257">
    <property type="entry name" value="PROKAR_LIPOPROTEIN"/>
    <property type="match status" value="1"/>
</dbReference>
<protein>
    <submittedName>
        <fullName evidence="2">Carboxypeptidase regulatory-like domain-containing protein</fullName>
    </submittedName>
</protein>
<dbReference type="EMBL" id="JBEOKT010000005">
    <property type="protein sequence ID" value="MER2997248.1"/>
    <property type="molecule type" value="Genomic_DNA"/>
</dbReference>
<proteinExistence type="predicted"/>
<feature type="chain" id="PRO_5045178143" evidence="1">
    <location>
        <begin position="24"/>
        <end position="173"/>
    </location>
</feature>
<dbReference type="RefSeq" id="WP_350411639.1">
    <property type="nucleotide sequence ID" value="NZ_JBEOKT010000005.1"/>
</dbReference>
<comment type="caution">
    <text evidence="2">The sequence shown here is derived from an EMBL/GenBank/DDBJ whole genome shotgun (WGS) entry which is preliminary data.</text>
</comment>
<reference evidence="2 3" key="1">
    <citation type="submission" date="2024-06" db="EMBL/GenBank/DDBJ databases">
        <title>Pontibacter populi HYL7-15.</title>
        <authorList>
            <person name="Kim M.K."/>
        </authorList>
    </citation>
    <scope>NUCLEOTIDE SEQUENCE [LARGE SCALE GENOMIC DNA]</scope>
    <source>
        <strain evidence="2 3">HYL7-15</strain>
    </source>
</reference>